<keyword evidence="2" id="KW-1185">Reference proteome</keyword>
<dbReference type="Proteomes" id="UP000828048">
    <property type="component" value="Chromosome 11"/>
</dbReference>
<proteinExistence type="predicted"/>
<evidence type="ECO:0000313" key="1">
    <source>
        <dbReference type="EMBL" id="KAH7855822.1"/>
    </source>
</evidence>
<reference evidence="1 2" key="1">
    <citation type="journal article" date="2021" name="Hortic Res">
        <title>High-quality reference genome and annotation aids understanding of berry development for evergreen blueberry (Vaccinium darrowii).</title>
        <authorList>
            <person name="Yu J."/>
            <person name="Hulse-Kemp A.M."/>
            <person name="Babiker E."/>
            <person name="Staton M."/>
        </authorList>
    </citation>
    <scope>NUCLEOTIDE SEQUENCE [LARGE SCALE GENOMIC DNA]</scope>
    <source>
        <strain evidence="2">cv. NJ 8807/NJ 8810</strain>
        <tissue evidence="1">Young leaf</tissue>
    </source>
</reference>
<accession>A0ACB7YRM6</accession>
<protein>
    <submittedName>
        <fullName evidence="1">Uncharacterized protein</fullName>
    </submittedName>
</protein>
<organism evidence="1 2">
    <name type="scientific">Vaccinium darrowii</name>
    <dbReference type="NCBI Taxonomy" id="229202"/>
    <lineage>
        <taxon>Eukaryota</taxon>
        <taxon>Viridiplantae</taxon>
        <taxon>Streptophyta</taxon>
        <taxon>Embryophyta</taxon>
        <taxon>Tracheophyta</taxon>
        <taxon>Spermatophyta</taxon>
        <taxon>Magnoliopsida</taxon>
        <taxon>eudicotyledons</taxon>
        <taxon>Gunneridae</taxon>
        <taxon>Pentapetalae</taxon>
        <taxon>asterids</taxon>
        <taxon>Ericales</taxon>
        <taxon>Ericaceae</taxon>
        <taxon>Vaccinioideae</taxon>
        <taxon>Vaccinieae</taxon>
        <taxon>Vaccinium</taxon>
    </lineage>
</organism>
<name>A0ACB7YRM6_9ERIC</name>
<sequence>MASSLALKRLVSSNLLRATRQAIPSTHSRLFNTNAVATHCVSHYADDGVPALRSRKVNPESLSGLRHSSYGKMKIEMMEDSYWDAEEMEYSSWDAEETEDHLYLRMDMPGLEREDVKVIVEQNTLIVKDKTIVEQNTVIVMGESKEKSGKKNSGRRYTNKIDLPSKLYKANQIKAEMKSGVLKVVVPKVKEEERSDLFFVKVECVFDPISPFAATSHGMGVELHPGSGVKDNLWDAEETEDSLYLRMDMPELNKEYVKVLVEQNNMIVKGETIVEHITVIVKSETTEKSGAKDSGRRYTNRIDLPSKLYPRLIKSRPR</sequence>
<gene>
    <name evidence="1" type="ORF">Vadar_029411</name>
</gene>
<comment type="caution">
    <text evidence="1">The sequence shown here is derived from an EMBL/GenBank/DDBJ whole genome shotgun (WGS) entry which is preliminary data.</text>
</comment>
<dbReference type="EMBL" id="CM037161">
    <property type="protein sequence ID" value="KAH7855822.1"/>
    <property type="molecule type" value="Genomic_DNA"/>
</dbReference>
<evidence type="ECO:0000313" key="2">
    <source>
        <dbReference type="Proteomes" id="UP000828048"/>
    </source>
</evidence>